<dbReference type="STRING" id="180088.A0A1J8Q4I8"/>
<dbReference type="Proteomes" id="UP000183567">
    <property type="component" value="Unassembled WGS sequence"/>
</dbReference>
<accession>A0A1J8Q4I8</accession>
<keyword evidence="2" id="KW-1185">Reference proteome</keyword>
<organism evidence="1 2">
    <name type="scientific">Rhizopogon vesiculosus</name>
    <dbReference type="NCBI Taxonomy" id="180088"/>
    <lineage>
        <taxon>Eukaryota</taxon>
        <taxon>Fungi</taxon>
        <taxon>Dikarya</taxon>
        <taxon>Basidiomycota</taxon>
        <taxon>Agaricomycotina</taxon>
        <taxon>Agaricomycetes</taxon>
        <taxon>Agaricomycetidae</taxon>
        <taxon>Boletales</taxon>
        <taxon>Suillineae</taxon>
        <taxon>Rhizopogonaceae</taxon>
        <taxon>Rhizopogon</taxon>
    </lineage>
</organism>
<comment type="caution">
    <text evidence="1">The sequence shown here is derived from an EMBL/GenBank/DDBJ whole genome shotgun (WGS) entry which is preliminary data.</text>
</comment>
<dbReference type="OrthoDB" id="3068102at2759"/>
<proteinExistence type="predicted"/>
<name>A0A1J8Q4I8_9AGAM</name>
<evidence type="ECO:0000313" key="1">
    <source>
        <dbReference type="EMBL" id="OJA08633.1"/>
    </source>
</evidence>
<dbReference type="AlphaFoldDB" id="A0A1J8Q4I8"/>
<reference evidence="1 2" key="1">
    <citation type="submission" date="2016-03" db="EMBL/GenBank/DDBJ databases">
        <title>Comparative genomics of the ectomycorrhizal sister species Rhizopogon vinicolor and Rhizopogon vesiculosus (Basidiomycota: Boletales) reveals a divergence of the mating type B locus.</title>
        <authorList>
            <person name="Mujic A.B."/>
            <person name="Kuo A."/>
            <person name="Tritt A."/>
            <person name="Lipzen A."/>
            <person name="Chen C."/>
            <person name="Johnson J."/>
            <person name="Sharma A."/>
            <person name="Barry K."/>
            <person name="Grigoriev I.V."/>
            <person name="Spatafora J.W."/>
        </authorList>
    </citation>
    <scope>NUCLEOTIDE SEQUENCE [LARGE SCALE GENOMIC DNA]</scope>
    <source>
        <strain evidence="1 2">AM-OR11-056</strain>
    </source>
</reference>
<evidence type="ECO:0000313" key="2">
    <source>
        <dbReference type="Proteomes" id="UP000183567"/>
    </source>
</evidence>
<protein>
    <submittedName>
        <fullName evidence="1">Uncharacterized protein</fullName>
    </submittedName>
</protein>
<sequence length="125" mass="13893">MDLRGDKRHSANIHCTSLRASCTWTQQLLRISATVPVPTLVAPTNAEPPTPSLLHCVFCELRHTKASLASDVDEVRPLDGLIAEYDEIKTEVVLLRNFIHALSLRAQIYSSMLTDRYSDESSNGT</sequence>
<gene>
    <name evidence="1" type="ORF">AZE42_06963</name>
</gene>
<dbReference type="EMBL" id="LVVM01006242">
    <property type="protein sequence ID" value="OJA08633.1"/>
    <property type="molecule type" value="Genomic_DNA"/>
</dbReference>